<evidence type="ECO:0000256" key="1">
    <source>
        <dbReference type="ARBA" id="ARBA00022723"/>
    </source>
</evidence>
<protein>
    <submittedName>
        <fullName evidence="5">OLC1v1007279C1</fullName>
    </submittedName>
</protein>
<keyword evidence="1" id="KW-0479">Metal-binding</keyword>
<dbReference type="PANTHER" id="PTHR22573:SF2">
    <property type="entry name" value="PHOSPHOGLUCOMUTASE"/>
    <property type="match status" value="1"/>
</dbReference>
<feature type="signal peptide" evidence="4">
    <location>
        <begin position="1"/>
        <end position="19"/>
    </location>
</feature>
<gene>
    <name evidence="5" type="ORF">OLC1_LOCUS16031</name>
</gene>
<reference evidence="5" key="1">
    <citation type="submission" date="2023-03" db="EMBL/GenBank/DDBJ databases">
        <authorList>
            <person name="Julca I."/>
        </authorList>
    </citation>
    <scope>NUCLEOTIDE SEQUENCE</scope>
</reference>
<dbReference type="AlphaFoldDB" id="A0AAV1DM91"/>
<keyword evidence="3" id="KW-0413">Isomerase</keyword>
<name>A0AAV1DM91_OLDCO</name>
<dbReference type="GO" id="GO:0046872">
    <property type="term" value="F:metal ion binding"/>
    <property type="evidence" value="ECO:0007669"/>
    <property type="project" value="UniProtKB-KW"/>
</dbReference>
<dbReference type="GO" id="GO:0004614">
    <property type="term" value="F:phosphoglucomutase activity"/>
    <property type="evidence" value="ECO:0007669"/>
    <property type="project" value="InterPro"/>
</dbReference>
<keyword evidence="6" id="KW-1185">Reference proteome</keyword>
<dbReference type="GO" id="GO:0005829">
    <property type="term" value="C:cytosol"/>
    <property type="evidence" value="ECO:0007669"/>
    <property type="project" value="TreeGrafter"/>
</dbReference>
<dbReference type="PANTHER" id="PTHR22573">
    <property type="entry name" value="PHOSPHOHEXOMUTASE FAMILY MEMBER"/>
    <property type="match status" value="1"/>
</dbReference>
<sequence>MMIWLPPLVLDPLLLLGSSLENYIQECIKALGNSVNRLSSPVGGGVGKDGCNSLIRNVGFFQQRPKIRVTSKFDKRTVKVFTQPNYLHNFVQSTFYALRDDKVRGATLVVFGDGRYFSKDAIQVCHILADVTQKGLDDLPFTFSFPDCSVS</sequence>
<keyword evidence="2" id="KW-0460">Magnesium</keyword>
<evidence type="ECO:0000256" key="3">
    <source>
        <dbReference type="ARBA" id="ARBA00023235"/>
    </source>
</evidence>
<dbReference type="EMBL" id="OX459122">
    <property type="protein sequence ID" value="CAI9107817.1"/>
    <property type="molecule type" value="Genomic_DNA"/>
</dbReference>
<dbReference type="Gene3D" id="3.40.120.10">
    <property type="entry name" value="Alpha-D-Glucose-1,6-Bisphosphate, subunit A, domain 3"/>
    <property type="match status" value="1"/>
</dbReference>
<dbReference type="Proteomes" id="UP001161247">
    <property type="component" value="Chromosome 5"/>
</dbReference>
<accession>A0AAV1DM91</accession>
<evidence type="ECO:0000313" key="5">
    <source>
        <dbReference type="EMBL" id="CAI9107817.1"/>
    </source>
</evidence>
<keyword evidence="4" id="KW-0732">Signal</keyword>
<evidence type="ECO:0000256" key="4">
    <source>
        <dbReference type="SAM" id="SignalP"/>
    </source>
</evidence>
<evidence type="ECO:0000256" key="2">
    <source>
        <dbReference type="ARBA" id="ARBA00022842"/>
    </source>
</evidence>
<organism evidence="5 6">
    <name type="scientific">Oldenlandia corymbosa var. corymbosa</name>
    <dbReference type="NCBI Taxonomy" id="529605"/>
    <lineage>
        <taxon>Eukaryota</taxon>
        <taxon>Viridiplantae</taxon>
        <taxon>Streptophyta</taxon>
        <taxon>Embryophyta</taxon>
        <taxon>Tracheophyta</taxon>
        <taxon>Spermatophyta</taxon>
        <taxon>Magnoliopsida</taxon>
        <taxon>eudicotyledons</taxon>
        <taxon>Gunneridae</taxon>
        <taxon>Pentapetalae</taxon>
        <taxon>asterids</taxon>
        <taxon>lamiids</taxon>
        <taxon>Gentianales</taxon>
        <taxon>Rubiaceae</taxon>
        <taxon>Rubioideae</taxon>
        <taxon>Spermacoceae</taxon>
        <taxon>Hedyotis-Oldenlandia complex</taxon>
        <taxon>Oldenlandia</taxon>
    </lineage>
</organism>
<dbReference type="GO" id="GO:0005975">
    <property type="term" value="P:carbohydrate metabolic process"/>
    <property type="evidence" value="ECO:0007669"/>
    <property type="project" value="InterPro"/>
</dbReference>
<feature type="chain" id="PRO_5043628615" evidence="4">
    <location>
        <begin position="20"/>
        <end position="151"/>
    </location>
</feature>
<evidence type="ECO:0000313" key="6">
    <source>
        <dbReference type="Proteomes" id="UP001161247"/>
    </source>
</evidence>
<proteinExistence type="predicted"/>
<dbReference type="InterPro" id="IPR045244">
    <property type="entry name" value="PGM"/>
</dbReference>